<proteinExistence type="inferred from homology"/>
<dbReference type="RefSeq" id="XP_005790195.1">
    <property type="nucleotide sequence ID" value="XM_005790138.1"/>
</dbReference>
<dbReference type="GO" id="GO:0000703">
    <property type="term" value="F:oxidized pyrimidine nucleobase lesion DNA N-glycosylase activity"/>
    <property type="evidence" value="ECO:0007669"/>
    <property type="project" value="TreeGrafter"/>
</dbReference>
<dbReference type="PANTHER" id="PTHR43286:SF1">
    <property type="entry name" value="ENDONUCLEASE III-LIKE PROTEIN 1"/>
    <property type="match status" value="1"/>
</dbReference>
<evidence type="ECO:0000256" key="3">
    <source>
        <dbReference type="ARBA" id="ARBA00022801"/>
    </source>
</evidence>
<dbReference type="GO" id="GO:0003906">
    <property type="term" value="F:DNA-(apurinic or apyrimidinic site) endonuclease activity"/>
    <property type="evidence" value="ECO:0007669"/>
    <property type="project" value="TreeGrafter"/>
</dbReference>
<evidence type="ECO:0000256" key="6">
    <source>
        <dbReference type="ARBA" id="ARBA00023295"/>
    </source>
</evidence>
<dbReference type="AlphaFoldDB" id="A0A0D3KPT1"/>
<evidence type="ECO:0000256" key="1">
    <source>
        <dbReference type="ARBA" id="ARBA00008343"/>
    </source>
</evidence>
<dbReference type="InterPro" id="IPR003265">
    <property type="entry name" value="HhH-GPD_domain"/>
</dbReference>
<feature type="signal peptide" evidence="8">
    <location>
        <begin position="1"/>
        <end position="15"/>
    </location>
</feature>
<dbReference type="InterPro" id="IPR011257">
    <property type="entry name" value="DNA_glycosylase"/>
</dbReference>
<dbReference type="SMART" id="SM00478">
    <property type="entry name" value="ENDO3c"/>
    <property type="match status" value="1"/>
</dbReference>
<feature type="region of interest" description="Disordered" evidence="7">
    <location>
        <begin position="282"/>
        <end position="349"/>
    </location>
</feature>
<dbReference type="STRING" id="2903.R1FQ42"/>
<reference evidence="11" key="1">
    <citation type="journal article" date="2013" name="Nature">
        <title>Pan genome of the phytoplankton Emiliania underpins its global distribution.</title>
        <authorList>
            <person name="Read B.A."/>
            <person name="Kegel J."/>
            <person name="Klute M.J."/>
            <person name="Kuo A."/>
            <person name="Lefebvre S.C."/>
            <person name="Maumus F."/>
            <person name="Mayer C."/>
            <person name="Miller J."/>
            <person name="Monier A."/>
            <person name="Salamov A."/>
            <person name="Young J."/>
            <person name="Aguilar M."/>
            <person name="Claverie J.M."/>
            <person name="Frickenhaus S."/>
            <person name="Gonzalez K."/>
            <person name="Herman E.K."/>
            <person name="Lin Y.C."/>
            <person name="Napier J."/>
            <person name="Ogata H."/>
            <person name="Sarno A.F."/>
            <person name="Shmutz J."/>
            <person name="Schroeder D."/>
            <person name="de Vargas C."/>
            <person name="Verret F."/>
            <person name="von Dassow P."/>
            <person name="Valentin K."/>
            <person name="Van de Peer Y."/>
            <person name="Wheeler G."/>
            <person name="Dacks J.B."/>
            <person name="Delwiche C.F."/>
            <person name="Dyhrman S.T."/>
            <person name="Glockner G."/>
            <person name="John U."/>
            <person name="Richards T."/>
            <person name="Worden A.Z."/>
            <person name="Zhang X."/>
            <person name="Grigoriev I.V."/>
            <person name="Allen A.E."/>
            <person name="Bidle K."/>
            <person name="Borodovsky M."/>
            <person name="Bowler C."/>
            <person name="Brownlee C."/>
            <person name="Cock J.M."/>
            <person name="Elias M."/>
            <person name="Gladyshev V.N."/>
            <person name="Groth M."/>
            <person name="Guda C."/>
            <person name="Hadaegh A."/>
            <person name="Iglesias-Rodriguez M.D."/>
            <person name="Jenkins J."/>
            <person name="Jones B.M."/>
            <person name="Lawson T."/>
            <person name="Leese F."/>
            <person name="Lindquist E."/>
            <person name="Lobanov A."/>
            <person name="Lomsadze A."/>
            <person name="Malik S.B."/>
            <person name="Marsh M.E."/>
            <person name="Mackinder L."/>
            <person name="Mock T."/>
            <person name="Mueller-Roeber B."/>
            <person name="Pagarete A."/>
            <person name="Parker M."/>
            <person name="Probert I."/>
            <person name="Quesneville H."/>
            <person name="Raines C."/>
            <person name="Rensing S.A."/>
            <person name="Riano-Pachon D.M."/>
            <person name="Richier S."/>
            <person name="Rokitta S."/>
            <person name="Shiraiwa Y."/>
            <person name="Soanes D.M."/>
            <person name="van der Giezen M."/>
            <person name="Wahlund T.M."/>
            <person name="Williams B."/>
            <person name="Wilson W."/>
            <person name="Wolfe G."/>
            <person name="Wurch L.L."/>
        </authorList>
    </citation>
    <scope>NUCLEOTIDE SEQUENCE</scope>
</reference>
<keyword evidence="2" id="KW-0227">DNA damage</keyword>
<evidence type="ECO:0000313" key="11">
    <source>
        <dbReference type="Proteomes" id="UP000013827"/>
    </source>
</evidence>
<organism evidence="10 11">
    <name type="scientific">Emiliania huxleyi (strain CCMP1516)</name>
    <dbReference type="NCBI Taxonomy" id="280463"/>
    <lineage>
        <taxon>Eukaryota</taxon>
        <taxon>Haptista</taxon>
        <taxon>Haptophyta</taxon>
        <taxon>Prymnesiophyceae</taxon>
        <taxon>Isochrysidales</taxon>
        <taxon>Noelaerhabdaceae</taxon>
        <taxon>Emiliania</taxon>
    </lineage>
</organism>
<evidence type="ECO:0000256" key="8">
    <source>
        <dbReference type="SAM" id="SignalP"/>
    </source>
</evidence>
<dbReference type="Gene3D" id="1.10.340.30">
    <property type="entry name" value="Hypothetical protein, domain 2"/>
    <property type="match status" value="1"/>
</dbReference>
<dbReference type="SUPFAM" id="SSF48150">
    <property type="entry name" value="DNA-glycosylase"/>
    <property type="match status" value="1"/>
</dbReference>
<feature type="compositionally biased region" description="Low complexity" evidence="7">
    <location>
        <begin position="329"/>
        <end position="339"/>
    </location>
</feature>
<dbReference type="InterPro" id="IPR023170">
    <property type="entry name" value="HhH_base_excis_C"/>
</dbReference>
<evidence type="ECO:0000313" key="10">
    <source>
        <dbReference type="EnsemblProtists" id="EOD37766"/>
    </source>
</evidence>
<dbReference type="KEGG" id="ehx:EMIHUDRAFT_466941"/>
<evidence type="ECO:0000256" key="4">
    <source>
        <dbReference type="ARBA" id="ARBA00023204"/>
    </source>
</evidence>
<dbReference type="GO" id="GO:0005634">
    <property type="term" value="C:nucleus"/>
    <property type="evidence" value="ECO:0007669"/>
    <property type="project" value="TreeGrafter"/>
</dbReference>
<keyword evidence="11" id="KW-1185">Reference proteome</keyword>
<sequence length="626" mass="67019">MRAFATLAWAALASALTWVPNTARPALHKRWIATPVAVEIDDMMGERECFKDDECELERWMFGGDGSPPSAAETAPPTEEEQARLARLREDGRTAVRAREERRTALRRAAPPRMLTVRTPLEAGLALTQPTQAEAEAMGVRDWPPTIITQGGRGAFDADVEDGSLRYVLEGSGTVQRDTTGEPLAVSPNTLVRVVGEGGALRWQLDEGVDELVLLTPEYKGPPLLPVAGAFLAACAALSHRMRASRSITPACAVLSTAAASVQPLALSPLAPAAPAARAMATAAVQTDAHKKKRSSKSRAAAPLTAEEPAKQPGAPSSTTEQKKRGRRASASTAAAASPKRSKATDVRLEPPANWRATWELIVELRADRTAVVDSMGTEAIAGESTKEERDFDALVSLMLSSQTKDTVNAATMKKLRAHGLSPRRLLETRPARGWTTLPRPDTPDERLDELIYACGFHNNKATTPALEASTRPVKYLKATSRILLEQHGGRVPDTMDGLLALPGVGPKMALILLRVAFGKVEGISVDTHVHRICNQLGWAGPGGTKTPEQTRRAIEAWMPADIWAEVNLVLVGLGQEVQTEKSKLLRKCLACSDPAAALRLASVCGVKVEPEAKKAGLVLPPGLAL</sequence>
<dbReference type="GO" id="GO:0003677">
    <property type="term" value="F:DNA binding"/>
    <property type="evidence" value="ECO:0007669"/>
    <property type="project" value="InterPro"/>
</dbReference>
<keyword evidence="6" id="KW-0326">Glycosidase</keyword>
<dbReference type="EnsemblProtists" id="EOD37766">
    <property type="protein sequence ID" value="EOD37766"/>
    <property type="gene ID" value="EMIHUDRAFT_466941"/>
</dbReference>
<evidence type="ECO:0000259" key="9">
    <source>
        <dbReference type="SMART" id="SM00478"/>
    </source>
</evidence>
<dbReference type="GO" id="GO:0006289">
    <property type="term" value="P:nucleotide-excision repair"/>
    <property type="evidence" value="ECO:0007669"/>
    <property type="project" value="TreeGrafter"/>
</dbReference>
<dbReference type="PANTHER" id="PTHR43286">
    <property type="entry name" value="ENDONUCLEASE III-LIKE PROTEIN 1"/>
    <property type="match status" value="1"/>
</dbReference>
<dbReference type="FunFam" id="1.10.340.30:FF:000001">
    <property type="entry name" value="Endonuclease III"/>
    <property type="match status" value="1"/>
</dbReference>
<name>A0A0D3KPT1_EMIH1</name>
<keyword evidence="8" id="KW-0732">Signal</keyword>
<accession>A0A0D3KPT1</accession>
<keyword evidence="4" id="KW-0234">DNA repair</keyword>
<dbReference type="HOGENOM" id="CLU_437114_0_0_1"/>
<evidence type="ECO:0000256" key="7">
    <source>
        <dbReference type="SAM" id="MobiDB-lite"/>
    </source>
</evidence>
<protein>
    <recommendedName>
        <fullName evidence="9">HhH-GPD domain-containing protein</fullName>
    </recommendedName>
</protein>
<dbReference type="eggNOG" id="KOG1921">
    <property type="taxonomic scope" value="Eukaryota"/>
</dbReference>
<dbReference type="InterPro" id="IPR000445">
    <property type="entry name" value="HhH_motif"/>
</dbReference>
<evidence type="ECO:0000256" key="5">
    <source>
        <dbReference type="ARBA" id="ARBA00023239"/>
    </source>
</evidence>
<dbReference type="GO" id="GO:0016829">
    <property type="term" value="F:lyase activity"/>
    <property type="evidence" value="ECO:0007669"/>
    <property type="project" value="UniProtKB-KW"/>
</dbReference>
<dbReference type="GeneID" id="17283036"/>
<dbReference type="PaxDb" id="2903-EOD37766"/>
<evidence type="ECO:0000256" key="2">
    <source>
        <dbReference type="ARBA" id="ARBA00022763"/>
    </source>
</evidence>
<reference evidence="10" key="2">
    <citation type="submission" date="2024-10" db="UniProtKB">
        <authorList>
            <consortium name="EnsemblProtists"/>
        </authorList>
    </citation>
    <scope>IDENTIFICATION</scope>
</reference>
<dbReference type="Gene3D" id="1.10.1670.10">
    <property type="entry name" value="Helix-hairpin-Helix base-excision DNA repair enzymes (C-terminal)"/>
    <property type="match status" value="1"/>
</dbReference>
<dbReference type="Proteomes" id="UP000013827">
    <property type="component" value="Unassembled WGS sequence"/>
</dbReference>
<comment type="similarity">
    <text evidence="1">Belongs to the Nth/MutY family.</text>
</comment>
<dbReference type="Pfam" id="PF00730">
    <property type="entry name" value="HhH-GPD"/>
    <property type="match status" value="1"/>
</dbReference>
<feature type="chain" id="PRO_5044208509" description="HhH-GPD domain-containing protein" evidence="8">
    <location>
        <begin position="16"/>
        <end position="626"/>
    </location>
</feature>
<feature type="domain" description="HhH-GPD" evidence="9">
    <location>
        <begin position="400"/>
        <end position="577"/>
    </location>
</feature>
<dbReference type="PROSITE" id="PS01155">
    <property type="entry name" value="ENDONUCLEASE_III_2"/>
    <property type="match status" value="1"/>
</dbReference>
<dbReference type="CDD" id="cd00056">
    <property type="entry name" value="ENDO3c"/>
    <property type="match status" value="1"/>
</dbReference>
<keyword evidence="5" id="KW-0456">Lyase</keyword>
<keyword evidence="3" id="KW-0378">Hydrolase</keyword>
<dbReference type="Pfam" id="PF00633">
    <property type="entry name" value="HHH"/>
    <property type="match status" value="1"/>
</dbReference>
<dbReference type="GO" id="GO:0006285">
    <property type="term" value="P:base-excision repair, AP site formation"/>
    <property type="evidence" value="ECO:0007669"/>
    <property type="project" value="TreeGrafter"/>
</dbReference>
<dbReference type="InterPro" id="IPR004036">
    <property type="entry name" value="Endonuclease-III-like_CS2"/>
</dbReference>